<gene>
    <name evidence="1" type="ORF">PIB30_083667</name>
</gene>
<reference evidence="1 2" key="1">
    <citation type="journal article" date="2023" name="Plants (Basel)">
        <title>Bridging the Gap: Combining Genomics and Transcriptomics Approaches to Understand Stylosanthes scabra, an Orphan Legume from the Brazilian Caatinga.</title>
        <authorList>
            <person name="Ferreira-Neto J.R.C."/>
            <person name="da Silva M.D."/>
            <person name="Binneck E."/>
            <person name="de Melo N.F."/>
            <person name="da Silva R.H."/>
            <person name="de Melo A.L.T.M."/>
            <person name="Pandolfi V."/>
            <person name="Bustamante F.O."/>
            <person name="Brasileiro-Vidal A.C."/>
            <person name="Benko-Iseppon A.M."/>
        </authorList>
    </citation>
    <scope>NUCLEOTIDE SEQUENCE [LARGE SCALE GENOMIC DNA]</scope>
    <source>
        <tissue evidence="1">Leaves</tissue>
    </source>
</reference>
<accession>A0ABU6SSJ9</accession>
<sequence length="97" mass="10944">MTRHLVKDQSKWKGNGAAARFEIAKIHNLKPPHARTILIARPHTSRAHAMALARPRGELNDIQPKQHKYVACSRPYLGARSRPCVRTIAVARPRPRA</sequence>
<dbReference type="EMBL" id="JASCZI010061746">
    <property type="protein sequence ID" value="MED6139419.1"/>
    <property type="molecule type" value="Genomic_DNA"/>
</dbReference>
<evidence type="ECO:0000313" key="2">
    <source>
        <dbReference type="Proteomes" id="UP001341840"/>
    </source>
</evidence>
<proteinExistence type="predicted"/>
<keyword evidence="2" id="KW-1185">Reference proteome</keyword>
<evidence type="ECO:0000313" key="1">
    <source>
        <dbReference type="EMBL" id="MED6139419.1"/>
    </source>
</evidence>
<protein>
    <submittedName>
        <fullName evidence="1">Uncharacterized protein</fullName>
    </submittedName>
</protein>
<organism evidence="1 2">
    <name type="scientific">Stylosanthes scabra</name>
    <dbReference type="NCBI Taxonomy" id="79078"/>
    <lineage>
        <taxon>Eukaryota</taxon>
        <taxon>Viridiplantae</taxon>
        <taxon>Streptophyta</taxon>
        <taxon>Embryophyta</taxon>
        <taxon>Tracheophyta</taxon>
        <taxon>Spermatophyta</taxon>
        <taxon>Magnoliopsida</taxon>
        <taxon>eudicotyledons</taxon>
        <taxon>Gunneridae</taxon>
        <taxon>Pentapetalae</taxon>
        <taxon>rosids</taxon>
        <taxon>fabids</taxon>
        <taxon>Fabales</taxon>
        <taxon>Fabaceae</taxon>
        <taxon>Papilionoideae</taxon>
        <taxon>50 kb inversion clade</taxon>
        <taxon>dalbergioids sensu lato</taxon>
        <taxon>Dalbergieae</taxon>
        <taxon>Pterocarpus clade</taxon>
        <taxon>Stylosanthes</taxon>
    </lineage>
</organism>
<name>A0ABU6SSJ9_9FABA</name>
<dbReference type="Proteomes" id="UP001341840">
    <property type="component" value="Unassembled WGS sequence"/>
</dbReference>
<comment type="caution">
    <text evidence="1">The sequence shown here is derived from an EMBL/GenBank/DDBJ whole genome shotgun (WGS) entry which is preliminary data.</text>
</comment>